<accession>A0A4Y2LIJ0</accession>
<sequence length="75" mass="8034">MLFNIKQIVFLVAFLLFSFFKLSMGDVQLESAHGSMALPPDTGPEQGQDAASYAEASDGEGKPSAQMLHGGIPYQ</sequence>
<reference evidence="3 4" key="1">
    <citation type="journal article" date="2019" name="Sci. Rep.">
        <title>Orb-weaving spider Araneus ventricosus genome elucidates the spidroin gene catalogue.</title>
        <authorList>
            <person name="Kono N."/>
            <person name="Nakamura H."/>
            <person name="Ohtoshi R."/>
            <person name="Moran D.A.P."/>
            <person name="Shinohara A."/>
            <person name="Yoshida Y."/>
            <person name="Fujiwara M."/>
            <person name="Mori M."/>
            <person name="Tomita M."/>
            <person name="Arakawa K."/>
        </authorList>
    </citation>
    <scope>NUCLEOTIDE SEQUENCE [LARGE SCALE GENOMIC DNA]</scope>
</reference>
<protein>
    <recommendedName>
        <fullName evidence="5">Secreted protein</fullName>
    </recommendedName>
</protein>
<name>A0A4Y2LIJ0_ARAVE</name>
<dbReference type="AlphaFoldDB" id="A0A4Y2LIJ0"/>
<gene>
    <name evidence="3" type="ORF">AVEN_275149_1</name>
</gene>
<evidence type="ECO:0000313" key="3">
    <source>
        <dbReference type="EMBL" id="GBN14374.1"/>
    </source>
</evidence>
<feature type="chain" id="PRO_5021349767" description="Secreted protein" evidence="2">
    <location>
        <begin position="26"/>
        <end position="75"/>
    </location>
</feature>
<evidence type="ECO:0000256" key="1">
    <source>
        <dbReference type="SAM" id="MobiDB-lite"/>
    </source>
</evidence>
<feature type="signal peptide" evidence="2">
    <location>
        <begin position="1"/>
        <end position="25"/>
    </location>
</feature>
<organism evidence="3 4">
    <name type="scientific">Araneus ventricosus</name>
    <name type="common">Orbweaver spider</name>
    <name type="synonym">Epeira ventricosa</name>
    <dbReference type="NCBI Taxonomy" id="182803"/>
    <lineage>
        <taxon>Eukaryota</taxon>
        <taxon>Metazoa</taxon>
        <taxon>Ecdysozoa</taxon>
        <taxon>Arthropoda</taxon>
        <taxon>Chelicerata</taxon>
        <taxon>Arachnida</taxon>
        <taxon>Araneae</taxon>
        <taxon>Araneomorphae</taxon>
        <taxon>Entelegynae</taxon>
        <taxon>Araneoidea</taxon>
        <taxon>Araneidae</taxon>
        <taxon>Araneus</taxon>
    </lineage>
</organism>
<dbReference type="Proteomes" id="UP000499080">
    <property type="component" value="Unassembled WGS sequence"/>
</dbReference>
<dbReference type="EMBL" id="BGPR01005894">
    <property type="protein sequence ID" value="GBN14374.1"/>
    <property type="molecule type" value="Genomic_DNA"/>
</dbReference>
<evidence type="ECO:0008006" key="5">
    <source>
        <dbReference type="Google" id="ProtNLM"/>
    </source>
</evidence>
<keyword evidence="4" id="KW-1185">Reference proteome</keyword>
<feature type="region of interest" description="Disordered" evidence="1">
    <location>
        <begin position="33"/>
        <end position="75"/>
    </location>
</feature>
<evidence type="ECO:0000313" key="4">
    <source>
        <dbReference type="Proteomes" id="UP000499080"/>
    </source>
</evidence>
<comment type="caution">
    <text evidence="3">The sequence shown here is derived from an EMBL/GenBank/DDBJ whole genome shotgun (WGS) entry which is preliminary data.</text>
</comment>
<proteinExistence type="predicted"/>
<evidence type="ECO:0000256" key="2">
    <source>
        <dbReference type="SAM" id="SignalP"/>
    </source>
</evidence>
<keyword evidence="2" id="KW-0732">Signal</keyword>